<gene>
    <name evidence="3" type="ORF">M438DRAFT_334168</name>
</gene>
<feature type="region of interest" description="Disordered" evidence="1">
    <location>
        <begin position="1"/>
        <end position="107"/>
    </location>
</feature>
<keyword evidence="2" id="KW-1133">Transmembrane helix</keyword>
<dbReference type="Proteomes" id="UP000030706">
    <property type="component" value="Unassembled WGS sequence"/>
</dbReference>
<proteinExistence type="predicted"/>
<keyword evidence="4" id="KW-1185">Reference proteome</keyword>
<dbReference type="EMBL" id="KL584980">
    <property type="protein sequence ID" value="KEQ85252.1"/>
    <property type="molecule type" value="Genomic_DNA"/>
</dbReference>
<feature type="transmembrane region" description="Helical" evidence="2">
    <location>
        <begin position="184"/>
        <end position="204"/>
    </location>
</feature>
<dbReference type="RefSeq" id="XP_029761439.1">
    <property type="nucleotide sequence ID" value="XM_029903687.1"/>
</dbReference>
<feature type="transmembrane region" description="Helical" evidence="2">
    <location>
        <begin position="156"/>
        <end position="177"/>
    </location>
</feature>
<feature type="transmembrane region" description="Helical" evidence="2">
    <location>
        <begin position="132"/>
        <end position="150"/>
    </location>
</feature>
<keyword evidence="2" id="KW-0812">Transmembrane</keyword>
<evidence type="ECO:0000256" key="1">
    <source>
        <dbReference type="SAM" id="MobiDB-lite"/>
    </source>
</evidence>
<evidence type="ECO:0000256" key="2">
    <source>
        <dbReference type="SAM" id="Phobius"/>
    </source>
</evidence>
<dbReference type="AlphaFoldDB" id="A0A074XTF8"/>
<organism evidence="3 4">
    <name type="scientific">Aureobasidium pullulans EXF-150</name>
    <dbReference type="NCBI Taxonomy" id="1043002"/>
    <lineage>
        <taxon>Eukaryota</taxon>
        <taxon>Fungi</taxon>
        <taxon>Dikarya</taxon>
        <taxon>Ascomycota</taxon>
        <taxon>Pezizomycotina</taxon>
        <taxon>Dothideomycetes</taxon>
        <taxon>Dothideomycetidae</taxon>
        <taxon>Dothideales</taxon>
        <taxon>Saccotheciaceae</taxon>
        <taxon>Aureobasidium</taxon>
    </lineage>
</organism>
<dbReference type="HOGENOM" id="CLU_526724_0_0_1"/>
<accession>A0A074XTF8</accession>
<dbReference type="GeneID" id="40745993"/>
<protein>
    <submittedName>
        <fullName evidence="3">Uncharacterized protein</fullName>
    </submittedName>
</protein>
<evidence type="ECO:0000313" key="4">
    <source>
        <dbReference type="Proteomes" id="UP000030706"/>
    </source>
</evidence>
<keyword evidence="2" id="KW-0472">Membrane</keyword>
<reference evidence="3 4" key="1">
    <citation type="journal article" date="2014" name="BMC Genomics">
        <title>Genome sequencing of four Aureobasidium pullulans varieties: biotechnological potential, stress tolerance, and description of new species.</title>
        <authorList>
            <person name="Gostin Ar C."/>
            <person name="Ohm R.A."/>
            <person name="Kogej T."/>
            <person name="Sonjak S."/>
            <person name="Turk M."/>
            <person name="Zajc J."/>
            <person name="Zalar P."/>
            <person name="Grube M."/>
            <person name="Sun H."/>
            <person name="Han J."/>
            <person name="Sharma A."/>
            <person name="Chiniquy J."/>
            <person name="Ngan C.Y."/>
            <person name="Lipzen A."/>
            <person name="Barry K."/>
            <person name="Grigoriev I.V."/>
            <person name="Gunde-Cimerman N."/>
        </authorList>
    </citation>
    <scope>NUCLEOTIDE SEQUENCE [LARGE SCALE GENOMIC DNA]</scope>
    <source>
        <strain evidence="3 4">EXF-150</strain>
    </source>
</reference>
<feature type="compositionally biased region" description="Basic and acidic residues" evidence="1">
    <location>
        <begin position="92"/>
        <end position="104"/>
    </location>
</feature>
<sequence length="517" mass="57606">MTRRHGHKYSSSGADTTAEESLSKFIGKKRKASRNHQEPAFPSPSPSDHEDFEFFGSEVPTSCSDGDESGEDSRSPVRSAKSSSQKHRRISKDKSKRFGSDKRRSSARGTSVSLRTHIKTYAIWTFETLRPLNFFGLSGWALLLASLSLLSLMVWIFPLVQSCWAIITWVFGVLSWVLRIPKTLITSICGIPGVSFIAACTSYSNRPVRQSHAFYLCQLPGASLVMNCNTLYPTPASVTHVGRNLDHPSDGIKELTKNPEEFFEASKLLAEFRRDLAPLAIGLPYGTIQLLIKEVNQVIVALQRYDADHDSLLRSVHRTITALVTSYAELPKRRWYSSCLDLIRDSPRVMFQRSVAFAFQEWTISLSDLQRKLGILINACEDMREQIQVLNVEANSGLRSETEQQGFWMHQSNIPLTSKQSASANLIRKHEKILEVIEKASPLLVATNSNVESALTAIRSAHDKATVDLLVLFSPLRATSVDVTLGLVLEDLKITMNNARFAGIHRADIRASIEGGS</sequence>
<name>A0A074XTF8_AURPU</name>
<evidence type="ECO:0000313" key="3">
    <source>
        <dbReference type="EMBL" id="KEQ85252.1"/>
    </source>
</evidence>